<accession>A0ABR1T7Y7</accession>
<evidence type="ECO:0000256" key="1">
    <source>
        <dbReference type="SAM" id="MobiDB-lite"/>
    </source>
</evidence>
<dbReference type="InterPro" id="IPR011051">
    <property type="entry name" value="RmlC_Cupin_sf"/>
</dbReference>
<dbReference type="SUPFAM" id="SSF51182">
    <property type="entry name" value="RmlC-like cupins"/>
    <property type="match status" value="1"/>
</dbReference>
<feature type="signal peptide" evidence="2">
    <location>
        <begin position="1"/>
        <end position="21"/>
    </location>
</feature>
<feature type="region of interest" description="Disordered" evidence="1">
    <location>
        <begin position="92"/>
        <end position="123"/>
    </location>
</feature>
<evidence type="ECO:0000313" key="3">
    <source>
        <dbReference type="EMBL" id="KAK8042715.1"/>
    </source>
</evidence>
<comment type="caution">
    <text evidence="3">The sequence shown here is derived from an EMBL/GenBank/DDBJ whole genome shotgun (WGS) entry which is preliminary data.</text>
</comment>
<keyword evidence="2" id="KW-0732">Signal</keyword>
<dbReference type="Gene3D" id="2.60.120.10">
    <property type="entry name" value="Jelly Rolls"/>
    <property type="match status" value="1"/>
</dbReference>
<organism evidence="3 4">
    <name type="scientific">Apiospora phragmitis</name>
    <dbReference type="NCBI Taxonomy" id="2905665"/>
    <lineage>
        <taxon>Eukaryota</taxon>
        <taxon>Fungi</taxon>
        <taxon>Dikarya</taxon>
        <taxon>Ascomycota</taxon>
        <taxon>Pezizomycotina</taxon>
        <taxon>Sordariomycetes</taxon>
        <taxon>Xylariomycetidae</taxon>
        <taxon>Amphisphaeriales</taxon>
        <taxon>Apiosporaceae</taxon>
        <taxon>Apiospora</taxon>
    </lineage>
</organism>
<dbReference type="GeneID" id="92097670"/>
<reference evidence="3 4" key="1">
    <citation type="submission" date="2023-01" db="EMBL/GenBank/DDBJ databases">
        <title>Analysis of 21 Apiospora genomes using comparative genomics revels a genus with tremendous synthesis potential of carbohydrate active enzymes and secondary metabolites.</title>
        <authorList>
            <person name="Sorensen T."/>
        </authorList>
    </citation>
    <scope>NUCLEOTIDE SEQUENCE [LARGE SCALE GENOMIC DNA]</scope>
    <source>
        <strain evidence="3 4">CBS 135458</strain>
    </source>
</reference>
<dbReference type="Proteomes" id="UP001480595">
    <property type="component" value="Unassembled WGS sequence"/>
</dbReference>
<feature type="compositionally biased region" description="Polar residues" evidence="1">
    <location>
        <begin position="92"/>
        <end position="120"/>
    </location>
</feature>
<keyword evidence="4" id="KW-1185">Reference proteome</keyword>
<dbReference type="InterPro" id="IPR014710">
    <property type="entry name" value="RmlC-like_jellyroll"/>
</dbReference>
<protein>
    <submittedName>
        <fullName evidence="3">Uncharacterized protein</fullName>
    </submittedName>
</protein>
<sequence length="282" mass="29608">MQSIVPNLATVVLAFSPAVLAVPQQYGTGIVSYTYSTTSSSWPPMGTGTDGSYGSYPTYQPIGTGGTAGTVHQSMTKSSKPVYKPTVTYAQTSRVTTEPESSSSHDQTYSETQSGPSSKPTAYEDFKFGFEDKRTGGPGQGGEVVPANRQTFPALTGTDLGMAATVVSSTVVPENSVVNVNINANDGTTTTPRETLNTFHRYDATVFYQGAVHSRFSPGCGNATLVVALGAQDFGTGQVAQELFGARSNAAVADVDKLRGTISKNVALGVEQCLKRCNINKK</sequence>
<evidence type="ECO:0000256" key="2">
    <source>
        <dbReference type="SAM" id="SignalP"/>
    </source>
</evidence>
<evidence type="ECO:0000313" key="4">
    <source>
        <dbReference type="Proteomes" id="UP001480595"/>
    </source>
</evidence>
<dbReference type="EMBL" id="JAQQWL010000013">
    <property type="protein sequence ID" value="KAK8042715.1"/>
    <property type="molecule type" value="Genomic_DNA"/>
</dbReference>
<name>A0ABR1T7Y7_9PEZI</name>
<proteinExistence type="predicted"/>
<gene>
    <name evidence="3" type="ORF">PG994_013198</name>
</gene>
<dbReference type="RefSeq" id="XP_066709568.1">
    <property type="nucleotide sequence ID" value="XM_066864607.1"/>
</dbReference>
<feature type="chain" id="PRO_5047521844" evidence="2">
    <location>
        <begin position="22"/>
        <end position="282"/>
    </location>
</feature>